<feature type="region of interest" description="Disordered" evidence="1">
    <location>
        <begin position="130"/>
        <end position="163"/>
    </location>
</feature>
<gene>
    <name evidence="3" type="ORF">EV356DRAFT_513011</name>
</gene>
<sequence length="233" mass="23608">MAAVITPGPSLAKRDGSVWGYVGGDSNSPLSCPSGLTPTQAGAAANMIICCNEASCVNAWGTCLPYLGNTLDPQICSDVYTSCLQCDVNTPSCLAYVRITDPQQVNGLTSLGCAATGGVINVLASATNGDSPASTIPTSTDTSGGSGNLFSGADSSTGGGQSSASHHSLGTGAIVGIIIGAIFVIAILVGLIILSIKWCKQGTKPKGKVGEPSNYADTDYEFRMREFARHPGP</sequence>
<evidence type="ECO:0000313" key="4">
    <source>
        <dbReference type="Proteomes" id="UP000800092"/>
    </source>
</evidence>
<evidence type="ECO:0000313" key="3">
    <source>
        <dbReference type="EMBL" id="KAF2236415.1"/>
    </source>
</evidence>
<reference evidence="3" key="1">
    <citation type="journal article" date="2020" name="Stud. Mycol.">
        <title>101 Dothideomycetes genomes: a test case for predicting lifestyles and emergence of pathogens.</title>
        <authorList>
            <person name="Haridas S."/>
            <person name="Albert R."/>
            <person name="Binder M."/>
            <person name="Bloem J."/>
            <person name="Labutti K."/>
            <person name="Salamov A."/>
            <person name="Andreopoulos B."/>
            <person name="Baker S."/>
            <person name="Barry K."/>
            <person name="Bills G."/>
            <person name="Bluhm B."/>
            <person name="Cannon C."/>
            <person name="Castanera R."/>
            <person name="Culley D."/>
            <person name="Daum C."/>
            <person name="Ezra D."/>
            <person name="Gonzalez J."/>
            <person name="Henrissat B."/>
            <person name="Kuo A."/>
            <person name="Liang C."/>
            <person name="Lipzen A."/>
            <person name="Lutzoni F."/>
            <person name="Magnuson J."/>
            <person name="Mondo S."/>
            <person name="Nolan M."/>
            <person name="Ohm R."/>
            <person name="Pangilinan J."/>
            <person name="Park H.-J."/>
            <person name="Ramirez L."/>
            <person name="Alfaro M."/>
            <person name="Sun H."/>
            <person name="Tritt A."/>
            <person name="Yoshinaga Y."/>
            <person name="Zwiers L.-H."/>
            <person name="Turgeon B."/>
            <person name="Goodwin S."/>
            <person name="Spatafora J."/>
            <person name="Crous P."/>
            <person name="Grigoriev I."/>
        </authorList>
    </citation>
    <scope>NUCLEOTIDE SEQUENCE</scope>
    <source>
        <strain evidence="3">Tuck. ex Michener</strain>
    </source>
</reference>
<feature type="transmembrane region" description="Helical" evidence="2">
    <location>
        <begin position="173"/>
        <end position="196"/>
    </location>
</feature>
<dbReference type="EMBL" id="ML991785">
    <property type="protein sequence ID" value="KAF2236415.1"/>
    <property type="molecule type" value="Genomic_DNA"/>
</dbReference>
<dbReference type="Proteomes" id="UP000800092">
    <property type="component" value="Unassembled WGS sequence"/>
</dbReference>
<evidence type="ECO:0000256" key="1">
    <source>
        <dbReference type="SAM" id="MobiDB-lite"/>
    </source>
</evidence>
<feature type="compositionally biased region" description="Polar residues" evidence="1">
    <location>
        <begin position="130"/>
        <end position="143"/>
    </location>
</feature>
<dbReference type="OrthoDB" id="5347452at2759"/>
<evidence type="ECO:0000256" key="2">
    <source>
        <dbReference type="SAM" id="Phobius"/>
    </source>
</evidence>
<dbReference type="AlphaFoldDB" id="A0A6A6HE97"/>
<organism evidence="3 4">
    <name type="scientific">Viridothelium virens</name>
    <name type="common">Speckled blister lichen</name>
    <name type="synonym">Trypethelium virens</name>
    <dbReference type="NCBI Taxonomy" id="1048519"/>
    <lineage>
        <taxon>Eukaryota</taxon>
        <taxon>Fungi</taxon>
        <taxon>Dikarya</taxon>
        <taxon>Ascomycota</taxon>
        <taxon>Pezizomycotina</taxon>
        <taxon>Dothideomycetes</taxon>
        <taxon>Dothideomycetes incertae sedis</taxon>
        <taxon>Trypetheliales</taxon>
        <taxon>Trypetheliaceae</taxon>
        <taxon>Viridothelium</taxon>
    </lineage>
</organism>
<keyword evidence="2" id="KW-1133">Transmembrane helix</keyword>
<keyword evidence="2" id="KW-0812">Transmembrane</keyword>
<protein>
    <submittedName>
        <fullName evidence="3">Uncharacterized protein</fullName>
    </submittedName>
</protein>
<proteinExistence type="predicted"/>
<keyword evidence="2" id="KW-0472">Membrane</keyword>
<accession>A0A6A6HE97</accession>
<keyword evidence="4" id="KW-1185">Reference proteome</keyword>
<name>A0A6A6HE97_VIRVR</name>